<proteinExistence type="predicted"/>
<reference evidence="13 14" key="1">
    <citation type="submission" date="2021-06" db="EMBL/GenBank/DDBJ databases">
        <authorList>
            <person name="Sun Q."/>
            <person name="Li D."/>
        </authorList>
    </citation>
    <scope>NUCLEOTIDE SEQUENCE [LARGE SCALE GENOMIC DNA]</scope>
    <source>
        <strain evidence="13 14">MSJ-11</strain>
    </source>
</reference>
<keyword evidence="14" id="KW-1185">Reference proteome</keyword>
<keyword evidence="9" id="KW-0406">Ion transport</keyword>
<feature type="transmembrane region" description="Helical" evidence="12">
    <location>
        <begin position="87"/>
        <end position="109"/>
    </location>
</feature>
<evidence type="ECO:0000256" key="3">
    <source>
        <dbReference type="ARBA" id="ARBA00020268"/>
    </source>
</evidence>
<dbReference type="RefSeq" id="WP_216437253.1">
    <property type="nucleotide sequence ID" value="NZ_JAHLQF010000001.1"/>
</dbReference>
<feature type="transmembrane region" description="Helical" evidence="12">
    <location>
        <begin position="414"/>
        <end position="434"/>
    </location>
</feature>
<keyword evidence="8 12" id="KW-1133">Transmembrane helix</keyword>
<keyword evidence="5" id="KW-0050">Antiport</keyword>
<evidence type="ECO:0000313" key="13">
    <source>
        <dbReference type="EMBL" id="MBU5482837.1"/>
    </source>
</evidence>
<dbReference type="EMBL" id="JAHLQF010000001">
    <property type="protein sequence ID" value="MBU5482837.1"/>
    <property type="molecule type" value="Genomic_DNA"/>
</dbReference>
<evidence type="ECO:0000256" key="11">
    <source>
        <dbReference type="ARBA" id="ARBA00031636"/>
    </source>
</evidence>
<feature type="transmembrane region" description="Helical" evidence="12">
    <location>
        <begin position="279"/>
        <end position="299"/>
    </location>
</feature>
<keyword evidence="7 12" id="KW-0812">Transmembrane</keyword>
<evidence type="ECO:0000256" key="10">
    <source>
        <dbReference type="ARBA" id="ARBA00023136"/>
    </source>
</evidence>
<name>A0ABS6ECC7_9CLOT</name>
<gene>
    <name evidence="13" type="ORF">KQI86_00780</name>
</gene>
<keyword evidence="6" id="KW-1003">Cell membrane</keyword>
<sequence>MKIKEVFEDIIILSIPVIGEMIVYNFANSFELIMIGRFGGNEYVSAITLCNELIDSIYAIFITSGLCIAITSYIARSFGKKDRQSVIDYSFIGVFLGMILSIVLCVLLNKGGSKILSLMNAKGEVMALGISYIKIISLTLIPGIFVHTINAILRGVGDTITPFIISLIICFSKITFYLLLVSELFAVPTGIKGPALATLISQILGAFFIIKHLRENKYSLIFNKKIRLYKIFDFLRGGLSCIFEEGAYSISRLICTGMILSLGSRAFAANQIANTIEAISFMLSISLGIAITTIVGIKIGEGNILMAKKYTYYSCLFAAIISLIFSGIFFLFPFELSKIFVNKEEVEVIYYTGMCLLIGAIEQPFIAISSVFSGALKGLGDAKTPFIISTFTAWFIRMPLMYYFIYIYKKPVTYVWWITSLQWGVDGILMYFGFKRKVNMIQ</sequence>
<accession>A0ABS6ECC7</accession>
<evidence type="ECO:0000256" key="2">
    <source>
        <dbReference type="ARBA" id="ARBA00004651"/>
    </source>
</evidence>
<keyword evidence="4" id="KW-0813">Transport</keyword>
<dbReference type="InterPro" id="IPR002528">
    <property type="entry name" value="MATE_fam"/>
</dbReference>
<evidence type="ECO:0000256" key="9">
    <source>
        <dbReference type="ARBA" id="ARBA00023065"/>
    </source>
</evidence>
<feature type="transmembrane region" description="Helical" evidence="12">
    <location>
        <begin position="311"/>
        <end position="332"/>
    </location>
</feature>
<feature type="transmembrane region" description="Helical" evidence="12">
    <location>
        <begin position="386"/>
        <end position="408"/>
    </location>
</feature>
<feature type="transmembrane region" description="Helical" evidence="12">
    <location>
        <begin position="348"/>
        <end position="374"/>
    </location>
</feature>
<evidence type="ECO:0000256" key="7">
    <source>
        <dbReference type="ARBA" id="ARBA00022692"/>
    </source>
</evidence>
<evidence type="ECO:0000256" key="6">
    <source>
        <dbReference type="ARBA" id="ARBA00022475"/>
    </source>
</evidence>
<evidence type="ECO:0000256" key="1">
    <source>
        <dbReference type="ARBA" id="ARBA00003408"/>
    </source>
</evidence>
<protein>
    <recommendedName>
        <fullName evidence="3">Probable multidrug resistance protein NorM</fullName>
    </recommendedName>
    <alternativeName>
        <fullName evidence="11">Multidrug-efflux transporter</fullName>
    </alternativeName>
</protein>
<feature type="transmembrane region" description="Helical" evidence="12">
    <location>
        <begin position="12"/>
        <end position="36"/>
    </location>
</feature>
<dbReference type="PANTHER" id="PTHR43298">
    <property type="entry name" value="MULTIDRUG RESISTANCE PROTEIN NORM-RELATED"/>
    <property type="match status" value="1"/>
</dbReference>
<comment type="caution">
    <text evidence="13">The sequence shown here is derived from an EMBL/GenBank/DDBJ whole genome shotgun (WGS) entry which is preliminary data.</text>
</comment>
<comment type="function">
    <text evidence="1">Multidrug efflux pump.</text>
</comment>
<dbReference type="InterPro" id="IPR050222">
    <property type="entry name" value="MATE_MdtK"/>
</dbReference>
<organism evidence="13 14">
    <name type="scientific">Clostridium mobile</name>
    <dbReference type="NCBI Taxonomy" id="2841512"/>
    <lineage>
        <taxon>Bacteria</taxon>
        <taxon>Bacillati</taxon>
        <taxon>Bacillota</taxon>
        <taxon>Clostridia</taxon>
        <taxon>Eubacteriales</taxon>
        <taxon>Clostridiaceae</taxon>
        <taxon>Clostridium</taxon>
    </lineage>
</organism>
<evidence type="ECO:0000256" key="5">
    <source>
        <dbReference type="ARBA" id="ARBA00022449"/>
    </source>
</evidence>
<evidence type="ECO:0000256" key="12">
    <source>
        <dbReference type="SAM" id="Phobius"/>
    </source>
</evidence>
<comment type="subcellular location">
    <subcellularLocation>
        <location evidence="2">Cell membrane</location>
        <topology evidence="2">Multi-pass membrane protein</topology>
    </subcellularLocation>
</comment>
<feature type="transmembrane region" description="Helical" evidence="12">
    <location>
        <begin position="191"/>
        <end position="210"/>
    </location>
</feature>
<evidence type="ECO:0000256" key="4">
    <source>
        <dbReference type="ARBA" id="ARBA00022448"/>
    </source>
</evidence>
<feature type="transmembrane region" description="Helical" evidence="12">
    <location>
        <begin position="160"/>
        <end position="179"/>
    </location>
</feature>
<dbReference type="Pfam" id="PF01554">
    <property type="entry name" value="MatE"/>
    <property type="match status" value="2"/>
</dbReference>
<feature type="transmembrane region" description="Helical" evidence="12">
    <location>
        <begin position="129"/>
        <end position="153"/>
    </location>
</feature>
<dbReference type="PIRSF" id="PIRSF006603">
    <property type="entry name" value="DinF"/>
    <property type="match status" value="1"/>
</dbReference>
<evidence type="ECO:0000256" key="8">
    <source>
        <dbReference type="ARBA" id="ARBA00022989"/>
    </source>
</evidence>
<dbReference type="PANTHER" id="PTHR43298:SF4">
    <property type="entry name" value="DRUG_SODIUM ANTIPORTER"/>
    <property type="match status" value="1"/>
</dbReference>
<dbReference type="NCBIfam" id="TIGR00797">
    <property type="entry name" value="matE"/>
    <property type="match status" value="1"/>
</dbReference>
<feature type="transmembrane region" description="Helical" evidence="12">
    <location>
        <begin position="56"/>
        <end position="75"/>
    </location>
</feature>
<dbReference type="InterPro" id="IPR048279">
    <property type="entry name" value="MdtK-like"/>
</dbReference>
<evidence type="ECO:0000313" key="14">
    <source>
        <dbReference type="Proteomes" id="UP000726170"/>
    </source>
</evidence>
<dbReference type="Proteomes" id="UP000726170">
    <property type="component" value="Unassembled WGS sequence"/>
</dbReference>
<keyword evidence="10 12" id="KW-0472">Membrane</keyword>